<evidence type="ECO:0000259" key="9">
    <source>
        <dbReference type="PROSITE" id="PS50011"/>
    </source>
</evidence>
<dbReference type="Proteomes" id="UP001332931">
    <property type="component" value="Unassembled WGS sequence"/>
</dbReference>
<evidence type="ECO:0000256" key="5">
    <source>
        <dbReference type="ARBA" id="ARBA00022777"/>
    </source>
</evidence>
<dbReference type="PROSITE" id="PS00108">
    <property type="entry name" value="PROTEIN_KINASE_ST"/>
    <property type="match status" value="1"/>
</dbReference>
<evidence type="ECO:0000313" key="10">
    <source>
        <dbReference type="EMBL" id="MEE6146643.1"/>
    </source>
</evidence>
<keyword evidence="2" id="KW-0723">Serine/threonine-protein kinase</keyword>
<dbReference type="CDD" id="cd14014">
    <property type="entry name" value="STKc_PknB_like"/>
    <property type="match status" value="1"/>
</dbReference>
<feature type="region of interest" description="Disordered" evidence="7">
    <location>
        <begin position="281"/>
        <end position="309"/>
    </location>
</feature>
<protein>
    <recommendedName>
        <fullName evidence="1">non-specific serine/threonine protein kinase</fullName>
        <ecNumber evidence="1">2.7.11.1</ecNumber>
    </recommendedName>
</protein>
<dbReference type="InterPro" id="IPR011009">
    <property type="entry name" value="Kinase-like_dom_sf"/>
</dbReference>
<dbReference type="InterPro" id="IPR000719">
    <property type="entry name" value="Prot_kinase_dom"/>
</dbReference>
<reference evidence="10 11" key="1">
    <citation type="submission" date="2024-01" db="EMBL/GenBank/DDBJ databases">
        <title>Description of Olsenella sp. nov., isolated from pig feces.</title>
        <authorList>
            <person name="Chang Y.-H."/>
        </authorList>
    </citation>
    <scope>NUCLEOTIDE SEQUENCE [LARGE SCALE GENOMIC DNA]</scope>
    <source>
        <strain evidence="10 11">YH-ols2223</strain>
    </source>
</reference>
<dbReference type="EMBL" id="JAZGJQ010000001">
    <property type="protein sequence ID" value="MEE6146643.1"/>
    <property type="molecule type" value="Genomic_DNA"/>
</dbReference>
<keyword evidence="6" id="KW-0067">ATP-binding</keyword>
<keyword evidence="5 10" id="KW-0418">Kinase</keyword>
<keyword evidence="11" id="KW-1185">Reference proteome</keyword>
<keyword evidence="8" id="KW-0812">Transmembrane</keyword>
<keyword evidence="3 10" id="KW-0808">Transferase</keyword>
<dbReference type="InterPro" id="IPR008271">
    <property type="entry name" value="Ser/Thr_kinase_AS"/>
</dbReference>
<dbReference type="SUPFAM" id="SSF56112">
    <property type="entry name" value="Protein kinase-like (PK-like)"/>
    <property type="match status" value="1"/>
</dbReference>
<feature type="compositionally biased region" description="Low complexity" evidence="7">
    <location>
        <begin position="283"/>
        <end position="300"/>
    </location>
</feature>
<dbReference type="PANTHER" id="PTHR43289:SF6">
    <property type="entry name" value="SERINE_THREONINE-PROTEIN KINASE NEKL-3"/>
    <property type="match status" value="1"/>
</dbReference>
<feature type="transmembrane region" description="Helical" evidence="8">
    <location>
        <begin position="428"/>
        <end position="454"/>
    </location>
</feature>
<evidence type="ECO:0000256" key="2">
    <source>
        <dbReference type="ARBA" id="ARBA00022527"/>
    </source>
</evidence>
<evidence type="ECO:0000256" key="7">
    <source>
        <dbReference type="SAM" id="MobiDB-lite"/>
    </source>
</evidence>
<dbReference type="Gene3D" id="1.10.510.10">
    <property type="entry name" value="Transferase(Phosphotransferase) domain 1"/>
    <property type="match status" value="1"/>
</dbReference>
<dbReference type="PROSITE" id="PS50011">
    <property type="entry name" value="PROTEIN_KINASE_DOM"/>
    <property type="match status" value="1"/>
</dbReference>
<evidence type="ECO:0000256" key="3">
    <source>
        <dbReference type="ARBA" id="ARBA00022679"/>
    </source>
</evidence>
<keyword evidence="8" id="KW-0472">Membrane</keyword>
<keyword evidence="8" id="KW-1133">Transmembrane helix</keyword>
<dbReference type="SMART" id="SM00220">
    <property type="entry name" value="S_TKc"/>
    <property type="match status" value="1"/>
</dbReference>
<feature type="transmembrane region" description="Helical" evidence="8">
    <location>
        <begin position="344"/>
        <end position="364"/>
    </location>
</feature>
<evidence type="ECO:0000313" key="11">
    <source>
        <dbReference type="Proteomes" id="UP001332931"/>
    </source>
</evidence>
<evidence type="ECO:0000256" key="1">
    <source>
        <dbReference type="ARBA" id="ARBA00012513"/>
    </source>
</evidence>
<dbReference type="PANTHER" id="PTHR43289">
    <property type="entry name" value="MITOGEN-ACTIVATED PROTEIN KINASE KINASE KINASE 20-RELATED"/>
    <property type="match status" value="1"/>
</dbReference>
<gene>
    <name evidence="10" type="ORF">VXJ25_01330</name>
</gene>
<dbReference type="EC" id="2.7.11.1" evidence="1"/>
<accession>A0ABU7R7S4</accession>
<name>A0ABU7R7S4_9ACTN</name>
<dbReference type="RefSeq" id="WP_330957407.1">
    <property type="nucleotide sequence ID" value="NZ_JAZGJQ010000001.1"/>
</dbReference>
<evidence type="ECO:0000256" key="4">
    <source>
        <dbReference type="ARBA" id="ARBA00022741"/>
    </source>
</evidence>
<keyword evidence="4" id="KW-0547">Nucleotide-binding</keyword>
<comment type="caution">
    <text evidence="10">The sequence shown here is derived from an EMBL/GenBank/DDBJ whole genome shotgun (WGS) entry which is preliminary data.</text>
</comment>
<dbReference type="GO" id="GO:0004674">
    <property type="term" value="F:protein serine/threonine kinase activity"/>
    <property type="evidence" value="ECO:0007669"/>
    <property type="project" value="UniProtKB-EC"/>
</dbReference>
<feature type="transmembrane region" description="Helical" evidence="8">
    <location>
        <begin position="376"/>
        <end position="394"/>
    </location>
</feature>
<proteinExistence type="predicted"/>
<sequence>MAEDAPGLDEDSLAFHALGADDAYAVERVLRDGPSGTTELVTIGGEGPYVRKRIPWELANAEAWARAMRASDPHLPRVEGMYATPDGLVVTYDYVEGTPLDELLAERGALGVARALDVFDDVCSAADALHAQQVVHRDVKPSNVIVSPRGAYLTDLGISRVRDEARERDTTVLGTRGFSAPEQFGFAQTDARSDVFSLGRLLACALTGEASGDRAYERLLACGGTARVVPSPGSGAGVTSGAEGEAVALARLAGVARRACSFEPSRRYGSAGELARAAREAAGRTSEPTLVAGRPADPGQAAGGGGRGPRPVVAWISQALPTLALRGMPELVGGVRSAGAARRLAVRVLAALLALFELMVVAGIPGSTAGLPPGQALGSAAILVSLGLWGLLLPAYELCSLLVGTGGYGSGASAGASLGLLVSRASAYLAAMLLVWVLASIVVALTGGAAATAVV</sequence>
<evidence type="ECO:0000256" key="6">
    <source>
        <dbReference type="ARBA" id="ARBA00022840"/>
    </source>
</evidence>
<feature type="domain" description="Protein kinase" evidence="9">
    <location>
        <begin position="1"/>
        <end position="290"/>
    </location>
</feature>
<organism evidence="10 11">
    <name type="scientific">Olsenella absiana</name>
    <dbReference type="NCBI Taxonomy" id="3115222"/>
    <lineage>
        <taxon>Bacteria</taxon>
        <taxon>Bacillati</taxon>
        <taxon>Actinomycetota</taxon>
        <taxon>Coriobacteriia</taxon>
        <taxon>Coriobacteriales</taxon>
        <taxon>Atopobiaceae</taxon>
        <taxon>Olsenella</taxon>
    </lineage>
</organism>
<feature type="transmembrane region" description="Helical" evidence="8">
    <location>
        <begin position="401"/>
        <end position="422"/>
    </location>
</feature>
<evidence type="ECO:0000256" key="8">
    <source>
        <dbReference type="SAM" id="Phobius"/>
    </source>
</evidence>
<dbReference type="Pfam" id="PF00069">
    <property type="entry name" value="Pkinase"/>
    <property type="match status" value="1"/>
</dbReference>